<dbReference type="Gene3D" id="3.30.565.10">
    <property type="entry name" value="Histidine kinase-like ATPase, C-terminal domain"/>
    <property type="match status" value="1"/>
</dbReference>
<organism evidence="4 5">
    <name type="scientific">Saccharomonospora viridis</name>
    <dbReference type="NCBI Taxonomy" id="1852"/>
    <lineage>
        <taxon>Bacteria</taxon>
        <taxon>Bacillati</taxon>
        <taxon>Actinomycetota</taxon>
        <taxon>Actinomycetes</taxon>
        <taxon>Pseudonocardiales</taxon>
        <taxon>Pseudonocardiaceae</taxon>
        <taxon>Saccharomonospora</taxon>
    </lineage>
</organism>
<dbReference type="InterPro" id="IPR003594">
    <property type="entry name" value="HATPase_dom"/>
</dbReference>
<dbReference type="NCBIfam" id="NF041045">
    <property type="entry name" value="RsbA_anti_sig"/>
    <property type="match status" value="1"/>
</dbReference>
<evidence type="ECO:0000259" key="3">
    <source>
        <dbReference type="Pfam" id="PF14417"/>
    </source>
</evidence>
<dbReference type="Proteomes" id="UP000030848">
    <property type="component" value="Unassembled WGS sequence"/>
</dbReference>
<feature type="domain" description="MEDS" evidence="3">
    <location>
        <begin position="13"/>
        <end position="154"/>
    </location>
</feature>
<protein>
    <submittedName>
        <fullName evidence="4">Anti-sigma regulatory factor</fullName>
    </submittedName>
</protein>
<dbReference type="RefSeq" id="WP_015785586.1">
    <property type="nucleotide sequence ID" value="NZ_FOWS01000001.1"/>
</dbReference>
<evidence type="ECO:0000313" key="4">
    <source>
        <dbReference type="EMBL" id="KHF42405.1"/>
    </source>
</evidence>
<name>A0A837D595_9PSEU</name>
<dbReference type="OMA" id="QLVWPGR"/>
<dbReference type="OrthoDB" id="4088450at2"/>
<dbReference type="InterPro" id="IPR025847">
    <property type="entry name" value="MEDS_domain"/>
</dbReference>
<comment type="caution">
    <text evidence="4">The sequence shown here is derived from an EMBL/GenBank/DDBJ whole genome shotgun (WGS) entry which is preliminary data.</text>
</comment>
<evidence type="ECO:0000313" key="5">
    <source>
        <dbReference type="Proteomes" id="UP000030848"/>
    </source>
</evidence>
<reference evidence="4 5" key="1">
    <citation type="submission" date="2014-10" db="EMBL/GenBank/DDBJ databases">
        <title>Genome sequence of Micropolyspora internatus JCM3315.</title>
        <authorList>
            <person name="Shin S.-K."/>
            <person name="Yi H."/>
        </authorList>
    </citation>
    <scope>NUCLEOTIDE SEQUENCE [LARGE SCALE GENOMIC DNA]</scope>
    <source>
        <strain evidence="4 5">JCM 3315</strain>
    </source>
</reference>
<dbReference type="EMBL" id="JRZE01000006">
    <property type="protein sequence ID" value="KHF42405.1"/>
    <property type="molecule type" value="Genomic_DNA"/>
</dbReference>
<keyword evidence="1" id="KW-0808">Transferase</keyword>
<dbReference type="SUPFAM" id="SSF55874">
    <property type="entry name" value="ATPase domain of HSP90 chaperone/DNA topoisomerase II/histidine kinase"/>
    <property type="match status" value="1"/>
</dbReference>
<dbReference type="AlphaFoldDB" id="A0A837D595"/>
<dbReference type="GO" id="GO:0004674">
    <property type="term" value="F:protein serine/threonine kinase activity"/>
    <property type="evidence" value="ECO:0007669"/>
    <property type="project" value="UniProtKB-KW"/>
</dbReference>
<dbReference type="CDD" id="cd16936">
    <property type="entry name" value="HATPase_RsbW-like"/>
    <property type="match status" value="1"/>
</dbReference>
<accession>A0A837D595</accession>
<gene>
    <name evidence="4" type="ORF">MINT15_26070</name>
</gene>
<dbReference type="InterPro" id="IPR050267">
    <property type="entry name" value="Anti-sigma-factor_SerPK"/>
</dbReference>
<sequence>MSERCDGTGKFSHQALFYRDTKSYLAEAVPFVLRGVAEGEFVVVAVPGHRLRPLEQAFGPAVDRVHLFDMSEMGRNPGRLLPTLFQILADAHGEPVRVFGEPVWSGRSEEEYPACVQHEAMLNFAFAGWSARFLCAYDMSALGPEVLADAEATHTALVDFPETRPSTAYDPEAAYERYNVPLPAPEDALLLPFDVESMSKVRRVATEFAALEGLGQDRLQDVALAVGELCANSVQHGGGSGVFATWQHDDGSVVYEVADRGRLTDRMAGRKPPAAHQRGGWGLLLVNQVSDLVRAYAGPEGLTTRVYLRH</sequence>
<feature type="domain" description="Histidine kinase/HSP90-like ATPase" evidence="2">
    <location>
        <begin position="192"/>
        <end position="306"/>
    </location>
</feature>
<dbReference type="Pfam" id="PF14417">
    <property type="entry name" value="MEDS"/>
    <property type="match status" value="1"/>
</dbReference>
<dbReference type="Pfam" id="PF13581">
    <property type="entry name" value="HATPase_c_2"/>
    <property type="match status" value="1"/>
</dbReference>
<evidence type="ECO:0000256" key="1">
    <source>
        <dbReference type="ARBA" id="ARBA00022527"/>
    </source>
</evidence>
<dbReference type="InterPro" id="IPR047718">
    <property type="entry name" value="RsbA-like_anti_sig"/>
</dbReference>
<evidence type="ECO:0000259" key="2">
    <source>
        <dbReference type="Pfam" id="PF13581"/>
    </source>
</evidence>
<keyword evidence="1" id="KW-0723">Serine/threonine-protein kinase</keyword>
<dbReference type="PANTHER" id="PTHR35526:SF3">
    <property type="entry name" value="ANTI-SIGMA-F FACTOR RSBW"/>
    <property type="match status" value="1"/>
</dbReference>
<dbReference type="InterPro" id="IPR036890">
    <property type="entry name" value="HATPase_C_sf"/>
</dbReference>
<dbReference type="PANTHER" id="PTHR35526">
    <property type="entry name" value="ANTI-SIGMA-F FACTOR RSBW-RELATED"/>
    <property type="match status" value="1"/>
</dbReference>
<proteinExistence type="predicted"/>
<keyword evidence="1" id="KW-0418">Kinase</keyword>